<dbReference type="Proteomes" id="UP000192796">
    <property type="component" value="Unassembled WGS sequence"/>
</dbReference>
<name>A0A1V9GAD7_9BACT</name>
<proteinExistence type="predicted"/>
<sequence length="89" mass="10591">MVRQAIASNRIFFICNFFSFLIRSDGIRHDKIFIRNISEMKILSCLISFAMNFMRNYKCKEKAFVQINATSPTECRAYQKKIDQIRKIQ</sequence>
<organism evidence="1 2">
    <name type="scientific">Niastella vici</name>
    <dbReference type="NCBI Taxonomy" id="1703345"/>
    <lineage>
        <taxon>Bacteria</taxon>
        <taxon>Pseudomonadati</taxon>
        <taxon>Bacteroidota</taxon>
        <taxon>Chitinophagia</taxon>
        <taxon>Chitinophagales</taxon>
        <taxon>Chitinophagaceae</taxon>
        <taxon>Niastella</taxon>
    </lineage>
</organism>
<dbReference type="AlphaFoldDB" id="A0A1V9GAD7"/>
<keyword evidence="2" id="KW-1185">Reference proteome</keyword>
<comment type="caution">
    <text evidence="1">The sequence shown here is derived from an EMBL/GenBank/DDBJ whole genome shotgun (WGS) entry which is preliminary data.</text>
</comment>
<evidence type="ECO:0000313" key="1">
    <source>
        <dbReference type="EMBL" id="OQP67426.1"/>
    </source>
</evidence>
<evidence type="ECO:0000313" key="2">
    <source>
        <dbReference type="Proteomes" id="UP000192796"/>
    </source>
</evidence>
<dbReference type="EMBL" id="LVYD01000001">
    <property type="protein sequence ID" value="OQP67426.1"/>
    <property type="molecule type" value="Genomic_DNA"/>
</dbReference>
<accession>A0A1V9GAD7</accession>
<dbReference type="STRING" id="1703345.A3860_03505"/>
<gene>
    <name evidence="1" type="ORF">A3860_03505</name>
</gene>
<protein>
    <submittedName>
        <fullName evidence="1">Uncharacterized protein</fullName>
    </submittedName>
</protein>
<reference evidence="1 2" key="1">
    <citation type="submission" date="2016-03" db="EMBL/GenBank/DDBJ databases">
        <title>Niastella vici sp. nov., isolated from farmland soil.</title>
        <authorList>
            <person name="Chen L."/>
            <person name="Wang D."/>
            <person name="Yang S."/>
            <person name="Wang G."/>
        </authorList>
    </citation>
    <scope>NUCLEOTIDE SEQUENCE [LARGE SCALE GENOMIC DNA]</scope>
    <source>
        <strain evidence="1 2">DJ57</strain>
    </source>
</reference>